<dbReference type="PANTHER" id="PTHR34580">
    <property type="match status" value="1"/>
</dbReference>
<dbReference type="SMART" id="SM00420">
    <property type="entry name" value="HTH_DEOR"/>
    <property type="match status" value="1"/>
</dbReference>
<evidence type="ECO:0000256" key="1">
    <source>
        <dbReference type="ARBA" id="ARBA00023015"/>
    </source>
</evidence>
<reference evidence="4 5" key="1">
    <citation type="submission" date="2013-03" db="EMBL/GenBank/DDBJ databases">
        <title>The Genome Sequence of Enterococcus saccharolyticus ATCC_43076 (Illumina only assembly).</title>
        <authorList>
            <consortium name="The Broad Institute Genomics Platform"/>
            <consortium name="The Broad Institute Genome Sequencing Center for Infectious Disease"/>
            <person name="Earl A."/>
            <person name="Russ C."/>
            <person name="Gilmore M."/>
            <person name="Surin D."/>
            <person name="Walker B."/>
            <person name="Young S."/>
            <person name="Zeng Q."/>
            <person name="Gargeya S."/>
            <person name="Fitzgerald M."/>
            <person name="Haas B."/>
            <person name="Abouelleil A."/>
            <person name="Allen A.W."/>
            <person name="Alvarado L."/>
            <person name="Arachchi H.M."/>
            <person name="Berlin A.M."/>
            <person name="Chapman S.B."/>
            <person name="Gainer-Dewar J."/>
            <person name="Goldberg J."/>
            <person name="Griggs A."/>
            <person name="Gujja S."/>
            <person name="Hansen M."/>
            <person name="Howarth C."/>
            <person name="Imamovic A."/>
            <person name="Ireland A."/>
            <person name="Larimer J."/>
            <person name="McCowan C."/>
            <person name="Murphy C."/>
            <person name="Pearson M."/>
            <person name="Poon T.W."/>
            <person name="Priest M."/>
            <person name="Roberts A."/>
            <person name="Saif S."/>
            <person name="Shea T."/>
            <person name="Sisk P."/>
            <person name="Sykes S."/>
            <person name="Wortman J."/>
            <person name="Nusbaum C."/>
            <person name="Birren B."/>
        </authorList>
    </citation>
    <scope>NUCLEOTIDE SEQUENCE [LARGE SCALE GENOMIC DNA]</scope>
    <source>
        <strain evidence="4 5">ATCC 43076</strain>
    </source>
</reference>
<dbReference type="AlphaFoldDB" id="S0JCU9"/>
<dbReference type="InterPro" id="IPR013196">
    <property type="entry name" value="HTH_11"/>
</dbReference>
<dbReference type="STRING" id="41997.RV16_GL002048"/>
<organism evidence="4 5">
    <name type="scientific">Enterococcus saccharolyticus subsp. saccharolyticus ATCC 43076</name>
    <dbReference type="NCBI Taxonomy" id="1139996"/>
    <lineage>
        <taxon>Bacteria</taxon>
        <taxon>Bacillati</taxon>
        <taxon>Bacillota</taxon>
        <taxon>Bacilli</taxon>
        <taxon>Lactobacillales</taxon>
        <taxon>Enterococcaceae</taxon>
        <taxon>Enterococcus</taxon>
    </lineage>
</organism>
<evidence type="ECO:0000313" key="5">
    <source>
        <dbReference type="Proteomes" id="UP000014136"/>
    </source>
</evidence>
<dbReference type="InterPro" id="IPR001034">
    <property type="entry name" value="DeoR_HTH"/>
</dbReference>
<dbReference type="PROSITE" id="PS51000">
    <property type="entry name" value="HTH_DEOR_2"/>
    <property type="match status" value="1"/>
</dbReference>
<feature type="domain" description="HTH deoR-type" evidence="3">
    <location>
        <begin position="3"/>
        <end position="62"/>
    </location>
</feature>
<keyword evidence="5" id="KW-1185">Reference proteome</keyword>
<dbReference type="HOGENOM" id="CLU_041141_8_0_9"/>
<evidence type="ECO:0000259" key="3">
    <source>
        <dbReference type="PROSITE" id="PS51000"/>
    </source>
</evidence>
<evidence type="ECO:0000256" key="2">
    <source>
        <dbReference type="ARBA" id="ARBA00023163"/>
    </source>
</evidence>
<dbReference type="eggNOG" id="COG2378">
    <property type="taxonomic scope" value="Bacteria"/>
</dbReference>
<dbReference type="Proteomes" id="UP000014136">
    <property type="component" value="Unassembled WGS sequence"/>
</dbReference>
<dbReference type="InterPro" id="IPR036390">
    <property type="entry name" value="WH_DNA-bd_sf"/>
</dbReference>
<dbReference type="EMBL" id="AHYT01000010">
    <property type="protein sequence ID" value="EOT26400.1"/>
    <property type="molecule type" value="Genomic_DNA"/>
</dbReference>
<dbReference type="Gene3D" id="1.10.10.10">
    <property type="entry name" value="Winged helix-like DNA-binding domain superfamily/Winged helix DNA-binding domain"/>
    <property type="match status" value="1"/>
</dbReference>
<protein>
    <recommendedName>
        <fullName evidence="3">HTH deoR-type domain-containing protein</fullName>
    </recommendedName>
</protein>
<dbReference type="OrthoDB" id="9815009at2"/>
<gene>
    <name evidence="4" type="ORF">OMQ_02175</name>
</gene>
<keyword evidence="2" id="KW-0804">Transcription</keyword>
<dbReference type="InterPro" id="IPR051534">
    <property type="entry name" value="CBASS_pafABC_assoc_protein"/>
</dbReference>
<dbReference type="InterPro" id="IPR036388">
    <property type="entry name" value="WH-like_DNA-bd_sf"/>
</dbReference>
<name>S0JCU9_9ENTE</name>
<accession>S0JCU9</accession>
<sequence>MKKTERIHTIIRYINNRAHFTITELMQEFQISRSTAIRDLREIEAMGLPLMAEVGRDGGYSVMHKSFLPSIHFLDAEVKALFVAFMATRNQQLPYLTSRQSLAEKLISLLSENQQDDLVLLNQLLLFEGTNLANPDLLDLTDLPHPILEQLIELLLDDRHVTVTFNHHVLSIYVLHVYHEKGNWFLEGIDLATATKRILAVSQLVAVGKYSGAQRWHQKQRVHEPINLVVTLGPKAIAQFKKYHPFKLTLAYTDPYQMQALLRTFVDEQNQEALLEMVHWFLFLGNEATLQEAPPAFIHALTESCLRCLD</sequence>
<dbReference type="GO" id="GO:0003700">
    <property type="term" value="F:DNA-binding transcription factor activity"/>
    <property type="evidence" value="ECO:0007669"/>
    <property type="project" value="InterPro"/>
</dbReference>
<dbReference type="SUPFAM" id="SSF46785">
    <property type="entry name" value="Winged helix' DNA-binding domain"/>
    <property type="match status" value="1"/>
</dbReference>
<dbReference type="Pfam" id="PF08279">
    <property type="entry name" value="HTH_11"/>
    <property type="match status" value="1"/>
</dbReference>
<evidence type="ECO:0000313" key="4">
    <source>
        <dbReference type="EMBL" id="EOT26400.1"/>
    </source>
</evidence>
<comment type="caution">
    <text evidence="4">The sequence shown here is derived from an EMBL/GenBank/DDBJ whole genome shotgun (WGS) entry which is preliminary data.</text>
</comment>
<proteinExistence type="predicted"/>
<dbReference type="PANTHER" id="PTHR34580:SF9">
    <property type="entry name" value="SLL5097 PROTEIN"/>
    <property type="match status" value="1"/>
</dbReference>
<dbReference type="RefSeq" id="WP_016175936.1">
    <property type="nucleotide sequence ID" value="NZ_KE136390.1"/>
</dbReference>
<dbReference type="PATRIC" id="fig|1139996.3.peg.2139"/>
<keyword evidence="1" id="KW-0805">Transcription regulation</keyword>